<evidence type="ECO:0000256" key="1">
    <source>
        <dbReference type="SAM" id="MobiDB-lite"/>
    </source>
</evidence>
<evidence type="ECO:0000313" key="2">
    <source>
        <dbReference type="EMBL" id="SDF66559.1"/>
    </source>
</evidence>
<gene>
    <name evidence="2" type="ORF">SAMN05660324_0821</name>
</gene>
<feature type="region of interest" description="Disordered" evidence="1">
    <location>
        <begin position="270"/>
        <end position="319"/>
    </location>
</feature>
<dbReference type="Proteomes" id="UP000198863">
    <property type="component" value="Unassembled WGS sequence"/>
</dbReference>
<name>A0A1G7MZN2_9ACTN</name>
<accession>A0A1G7MZN2</accession>
<reference evidence="3" key="1">
    <citation type="submission" date="2016-10" db="EMBL/GenBank/DDBJ databases">
        <authorList>
            <person name="Varghese N."/>
            <person name="Submissions S."/>
        </authorList>
    </citation>
    <scope>NUCLEOTIDE SEQUENCE [LARGE SCALE GENOMIC DNA]</scope>
    <source>
        <strain evidence="3">DSM 44526</strain>
    </source>
</reference>
<protein>
    <recommendedName>
        <fullName evidence="4">Acetyltransferase (GNAT) domain-containing protein</fullName>
    </recommendedName>
</protein>
<organism evidence="2 3">
    <name type="scientific">Klenkia brasiliensis</name>
    <dbReference type="NCBI Taxonomy" id="333142"/>
    <lineage>
        <taxon>Bacteria</taxon>
        <taxon>Bacillati</taxon>
        <taxon>Actinomycetota</taxon>
        <taxon>Actinomycetes</taxon>
        <taxon>Geodermatophilales</taxon>
        <taxon>Geodermatophilaceae</taxon>
        <taxon>Klenkia</taxon>
    </lineage>
</organism>
<evidence type="ECO:0008006" key="4">
    <source>
        <dbReference type="Google" id="ProtNLM"/>
    </source>
</evidence>
<keyword evidence="3" id="KW-1185">Reference proteome</keyword>
<dbReference type="AlphaFoldDB" id="A0A1G7MZN2"/>
<feature type="compositionally biased region" description="Polar residues" evidence="1">
    <location>
        <begin position="281"/>
        <end position="302"/>
    </location>
</feature>
<dbReference type="EMBL" id="FNCF01000001">
    <property type="protein sequence ID" value="SDF66559.1"/>
    <property type="molecule type" value="Genomic_DNA"/>
</dbReference>
<evidence type="ECO:0000313" key="3">
    <source>
        <dbReference type="Proteomes" id="UP000198863"/>
    </source>
</evidence>
<proteinExistence type="predicted"/>
<sequence>MAQQADGVRRTSDWPEDAAVEAAAQWASAVHRAPGSLAKVRTALGDAAARAGLAATLRVLRSLPVVDLPLGRGATGTELRRWFGGDARVAVWDRGPVAVLQLPATTAEYLSGRPRQALRTNVTRARKAGLTCTLVTTDAERRASVDVVARLRHQDPAAMVLELGLDGVCTRILVARTAEGEAVGLAELVLDGQVGGLATLVTAPGNPAGAALRSLLHLAVVEHLLAEDVRTLVVSGSMLLTAAGTRYHQRRTGFVPARVRLVETAQPISARSEGRLAASPGWSTTPGSASGSQATSVLSRLSTRPEGSRSPVGTASTVV</sequence>